<dbReference type="Gene3D" id="3.90.1200.10">
    <property type="match status" value="1"/>
</dbReference>
<protein>
    <submittedName>
        <fullName evidence="2">Phosphotransferase</fullName>
    </submittedName>
</protein>
<feature type="domain" description="Aminoglycoside phosphotransferase" evidence="1">
    <location>
        <begin position="27"/>
        <end position="225"/>
    </location>
</feature>
<keyword evidence="3" id="KW-1185">Reference proteome</keyword>
<dbReference type="EMBL" id="JAENJH010000003">
    <property type="protein sequence ID" value="MBK1785868.1"/>
    <property type="molecule type" value="Genomic_DNA"/>
</dbReference>
<dbReference type="InterPro" id="IPR002575">
    <property type="entry name" value="Aminoglycoside_PTrfase"/>
</dbReference>
<dbReference type="SUPFAM" id="SSF56112">
    <property type="entry name" value="Protein kinase-like (PK-like)"/>
    <property type="match status" value="1"/>
</dbReference>
<dbReference type="InterPro" id="IPR011009">
    <property type="entry name" value="Kinase-like_dom_sf"/>
</dbReference>
<dbReference type="Proteomes" id="UP000635245">
    <property type="component" value="Unassembled WGS sequence"/>
</dbReference>
<name>A0A934QTB2_9PSEU</name>
<gene>
    <name evidence="2" type="ORF">JHE00_16165</name>
</gene>
<accession>A0A934QTB2</accession>
<sequence>MAAAVGAGRAFGLTSAEPVVLADRSNVLVRLGHVVARVPATTLLTRPDAANWLARDVRLAGFLDDLGAPVIPPSDDPPPGPHLVSGLPVTFWRYVRHDPGSTAAPAEVAGSLAELHEALRGYPGELPGDGPVGELRRMFGLLTDELGAALPELRVRLDALDGALGRAPGPVQPLHGDAHPGNLLLTADGPRWTDFEDTWRGPLAWDLAVLAGTSRLDGAEALAAYPGAPPAAELAPCGELRTLFGVCWRFVLARRFPGVAPEARQALADYLD</sequence>
<comment type="caution">
    <text evidence="2">The sequence shown here is derived from an EMBL/GenBank/DDBJ whole genome shotgun (WGS) entry which is preliminary data.</text>
</comment>
<reference evidence="2" key="1">
    <citation type="submission" date="2020-12" db="EMBL/GenBank/DDBJ databases">
        <title>Prauserella sp. ASG 168, a novel actinomycete isolated from cave rock.</title>
        <authorList>
            <person name="Suriyachadkun C."/>
        </authorList>
    </citation>
    <scope>NUCLEOTIDE SEQUENCE</scope>
    <source>
        <strain evidence="2">ASG 168</strain>
    </source>
</reference>
<evidence type="ECO:0000313" key="3">
    <source>
        <dbReference type="Proteomes" id="UP000635245"/>
    </source>
</evidence>
<evidence type="ECO:0000259" key="1">
    <source>
        <dbReference type="Pfam" id="PF01636"/>
    </source>
</evidence>
<proteinExistence type="predicted"/>
<dbReference type="AlphaFoldDB" id="A0A934QTB2"/>
<dbReference type="Pfam" id="PF01636">
    <property type="entry name" value="APH"/>
    <property type="match status" value="1"/>
</dbReference>
<organism evidence="2 3">
    <name type="scientific">Prauserella cavernicola</name>
    <dbReference type="NCBI Taxonomy" id="2800127"/>
    <lineage>
        <taxon>Bacteria</taxon>
        <taxon>Bacillati</taxon>
        <taxon>Actinomycetota</taxon>
        <taxon>Actinomycetes</taxon>
        <taxon>Pseudonocardiales</taxon>
        <taxon>Pseudonocardiaceae</taxon>
        <taxon>Prauserella</taxon>
    </lineage>
</organism>
<evidence type="ECO:0000313" key="2">
    <source>
        <dbReference type="EMBL" id="MBK1785868.1"/>
    </source>
</evidence>